<dbReference type="AlphaFoldDB" id="A0A2W4UFW0"/>
<dbReference type="GO" id="GO:0032259">
    <property type="term" value="P:methylation"/>
    <property type="evidence" value="ECO:0007669"/>
    <property type="project" value="UniProtKB-KW"/>
</dbReference>
<dbReference type="PANTHER" id="PTHR20974">
    <property type="entry name" value="UPF0585 PROTEIN CG18661"/>
    <property type="match status" value="1"/>
</dbReference>
<name>A0A2W4UFW0_9CYAN</name>
<dbReference type="InterPro" id="IPR029063">
    <property type="entry name" value="SAM-dependent_MTases_sf"/>
</dbReference>
<evidence type="ECO:0000313" key="2">
    <source>
        <dbReference type="Proteomes" id="UP000249354"/>
    </source>
</evidence>
<dbReference type="SUPFAM" id="SSF53335">
    <property type="entry name" value="S-adenosyl-L-methionine-dependent methyltransferases"/>
    <property type="match status" value="1"/>
</dbReference>
<dbReference type="InterPro" id="IPR010342">
    <property type="entry name" value="DUF938"/>
</dbReference>
<proteinExistence type="predicted"/>
<gene>
    <name evidence="1" type="ORF">DCF25_10270</name>
</gene>
<evidence type="ECO:0000313" key="1">
    <source>
        <dbReference type="EMBL" id="PZO18167.1"/>
    </source>
</evidence>
<reference evidence="2" key="1">
    <citation type="submission" date="2018-04" db="EMBL/GenBank/DDBJ databases">
        <authorList>
            <person name="Cornet L."/>
        </authorList>
    </citation>
    <scope>NUCLEOTIDE SEQUENCE [LARGE SCALE GENOMIC DNA]</scope>
</reference>
<sequence>MSNLRQYAPATERNRQPILEILQQVLPSAGTVLEIASGTGEHAAFFASNLMNVRWLPTEQVPELRESIQAWGESASAKNLILPPLNLNVGDRPWPVEVDHFTELPITAIVNINMIHISAWEMCGHLMAGAERVLSAGGILYLYGPFKRAGQQSAGSNEAFDLMLRDRNSEWGIRDLEAVIRLAEAHRLQLVQTVEMPANNLSVVFRRM</sequence>
<organism evidence="1 2">
    <name type="scientific">Leptolyngbya foveolarum</name>
    <dbReference type="NCBI Taxonomy" id="47253"/>
    <lineage>
        <taxon>Bacteria</taxon>
        <taxon>Bacillati</taxon>
        <taxon>Cyanobacteriota</taxon>
        <taxon>Cyanophyceae</taxon>
        <taxon>Leptolyngbyales</taxon>
        <taxon>Leptolyngbyaceae</taxon>
        <taxon>Leptolyngbya group</taxon>
        <taxon>Leptolyngbya</taxon>
    </lineage>
</organism>
<keyword evidence="1" id="KW-0489">Methyltransferase</keyword>
<dbReference type="GO" id="GO:0008168">
    <property type="term" value="F:methyltransferase activity"/>
    <property type="evidence" value="ECO:0007669"/>
    <property type="project" value="UniProtKB-KW"/>
</dbReference>
<dbReference type="Pfam" id="PF06080">
    <property type="entry name" value="DUF938"/>
    <property type="match status" value="1"/>
</dbReference>
<reference evidence="1 2" key="2">
    <citation type="submission" date="2018-06" db="EMBL/GenBank/DDBJ databases">
        <title>Metagenomic assembly of (sub)arctic Cyanobacteria and their associated microbiome from non-axenic cultures.</title>
        <authorList>
            <person name="Baurain D."/>
        </authorList>
    </citation>
    <scope>NUCLEOTIDE SEQUENCE [LARGE SCALE GENOMIC DNA]</scope>
    <source>
        <strain evidence="1">ULC129bin1</strain>
    </source>
</reference>
<protein>
    <submittedName>
        <fullName evidence="1">SAM-dependent methyltransferase</fullName>
    </submittedName>
</protein>
<dbReference type="EMBL" id="QBMC01000059">
    <property type="protein sequence ID" value="PZO18167.1"/>
    <property type="molecule type" value="Genomic_DNA"/>
</dbReference>
<dbReference type="PANTHER" id="PTHR20974:SF0">
    <property type="entry name" value="UPF0585 PROTEIN CG18661"/>
    <property type="match status" value="1"/>
</dbReference>
<accession>A0A2W4UFW0</accession>
<keyword evidence="1" id="KW-0808">Transferase</keyword>
<comment type="caution">
    <text evidence="1">The sequence shown here is derived from an EMBL/GenBank/DDBJ whole genome shotgun (WGS) entry which is preliminary data.</text>
</comment>
<dbReference type="Gene3D" id="3.40.50.150">
    <property type="entry name" value="Vaccinia Virus protein VP39"/>
    <property type="match status" value="1"/>
</dbReference>
<dbReference type="Proteomes" id="UP000249354">
    <property type="component" value="Unassembled WGS sequence"/>
</dbReference>